<organism evidence="17 18">
    <name type="scientific">Parasphaerochaeta coccoides (strain ATCC BAA-1237 / DSM 17374 / SPN1)</name>
    <name type="common">Sphaerochaeta coccoides</name>
    <dbReference type="NCBI Taxonomy" id="760011"/>
    <lineage>
        <taxon>Bacteria</taxon>
        <taxon>Pseudomonadati</taxon>
        <taxon>Spirochaetota</taxon>
        <taxon>Spirochaetia</taxon>
        <taxon>Spirochaetales</taxon>
        <taxon>Sphaerochaetaceae</taxon>
        <taxon>Parasphaerochaeta</taxon>
    </lineage>
</organism>
<keyword evidence="13 15" id="KW-0234">DNA repair</keyword>
<feature type="binding site" evidence="15">
    <location>
        <position position="24"/>
    </location>
    <ligand>
        <name>Mg(2+)</name>
        <dbReference type="ChEBI" id="CHEBI:18420"/>
    </ligand>
</feature>
<dbReference type="HAMAP" id="MF_01113">
    <property type="entry name" value="DNApol_IV"/>
    <property type="match status" value="1"/>
</dbReference>
<evidence type="ECO:0000256" key="8">
    <source>
        <dbReference type="ARBA" id="ARBA00022723"/>
    </source>
</evidence>
<dbReference type="Gene3D" id="3.40.1170.60">
    <property type="match status" value="1"/>
</dbReference>
<dbReference type="KEGG" id="scc:Spico_0912"/>
<evidence type="ECO:0000256" key="2">
    <source>
        <dbReference type="ARBA" id="ARBA00010945"/>
    </source>
</evidence>
<dbReference type="PANTHER" id="PTHR11076">
    <property type="entry name" value="DNA REPAIR POLYMERASE UMUC / TRANSFERASE FAMILY MEMBER"/>
    <property type="match status" value="1"/>
</dbReference>
<comment type="catalytic activity">
    <reaction evidence="14 15">
        <text>DNA(n) + a 2'-deoxyribonucleoside 5'-triphosphate = DNA(n+1) + diphosphate</text>
        <dbReference type="Rhea" id="RHEA:22508"/>
        <dbReference type="Rhea" id="RHEA-COMP:17339"/>
        <dbReference type="Rhea" id="RHEA-COMP:17340"/>
        <dbReference type="ChEBI" id="CHEBI:33019"/>
        <dbReference type="ChEBI" id="CHEBI:61560"/>
        <dbReference type="ChEBI" id="CHEBI:173112"/>
        <dbReference type="EC" id="2.7.7.7"/>
    </reaction>
</comment>
<comment type="cofactor">
    <cofactor evidence="15">
        <name>Mg(2+)</name>
        <dbReference type="ChEBI" id="CHEBI:18420"/>
    </cofactor>
    <text evidence="15">Binds 2 magnesium ions per subunit.</text>
</comment>
<keyword evidence="6 15" id="KW-0548">Nucleotidyltransferase</keyword>
<keyword evidence="8 15" id="KW-0479">Metal-binding</keyword>
<comment type="subunit">
    <text evidence="15">Monomer.</text>
</comment>
<dbReference type="CDD" id="cd03586">
    <property type="entry name" value="PolY_Pol_IV_kappa"/>
    <property type="match status" value="1"/>
</dbReference>
<dbReference type="GO" id="GO:0006281">
    <property type="term" value="P:DNA repair"/>
    <property type="evidence" value="ECO:0007669"/>
    <property type="project" value="UniProtKB-UniRule"/>
</dbReference>
<comment type="subcellular location">
    <subcellularLocation>
        <location evidence="1 15">Cytoplasm</location>
    </subcellularLocation>
</comment>
<evidence type="ECO:0000256" key="3">
    <source>
        <dbReference type="ARBA" id="ARBA00022457"/>
    </source>
</evidence>
<sequence length="404" mass="44413">MNTKAGMAEGNHTTVHEPVFFHMDIDAFFASVEQLDNPSLRGKPIIVGGTGPRSVASTCSYEARVYGVHSAMPMAQALRLCPHAIVRPSNMKRYTEVSRIVMGICRNYSPDVQQISVDEAFLDMTGTRKLMGIPREAAARLKKEIHDITGLTVSVGIGPSRFIAKMASDYDKPDGLCRVSPGKEILFIDAVGLGKLWGVGTKTRESLIRHHITDTVTLRACELSHLVKLFGAAQGEFLYNICRGIDSGIFSHDSKSHSISSEMTFAADVTDTDILHHYLLQMSHEVMFRALDEHVMARTVSIKLRSPDFVTVSAQKTPDEPLYSAEQVFALACELLAKKHRSFSPVRLIGVGLGQVYPGDVPQQEELFDSGYKKKRKLEQAVLGINRKKGGSVIKASLLETPDG</sequence>
<dbReference type="EC" id="2.7.7.7" evidence="15"/>
<feature type="binding site" evidence="15">
    <location>
        <position position="118"/>
    </location>
    <ligand>
        <name>Mg(2+)</name>
        <dbReference type="ChEBI" id="CHEBI:18420"/>
    </ligand>
</feature>
<evidence type="ECO:0000256" key="12">
    <source>
        <dbReference type="ARBA" id="ARBA00023125"/>
    </source>
</evidence>
<reference evidence="18" key="1">
    <citation type="submission" date="2011-04" db="EMBL/GenBank/DDBJ databases">
        <title>The complete genome of Spirochaeta coccoides DSM 17374.</title>
        <authorList>
            <person name="Lucas S."/>
            <person name="Copeland A."/>
            <person name="Lapidus A."/>
            <person name="Bruce D."/>
            <person name="Goodwin L."/>
            <person name="Pitluck S."/>
            <person name="Peters L."/>
            <person name="Kyrpides N."/>
            <person name="Mavromatis K."/>
            <person name="Pagani I."/>
            <person name="Ivanova N."/>
            <person name="Ovchinnikova G."/>
            <person name="Lu M."/>
            <person name="Detter J.C."/>
            <person name="Tapia R."/>
            <person name="Han C."/>
            <person name="Land M."/>
            <person name="Hauser L."/>
            <person name="Markowitz V."/>
            <person name="Cheng J.-F."/>
            <person name="Hugenholtz P."/>
            <person name="Woyke T."/>
            <person name="Wu D."/>
            <person name="Spring S."/>
            <person name="Schroeder M."/>
            <person name="Brambilla E."/>
            <person name="Klenk H.-P."/>
            <person name="Eisen J.A."/>
        </authorList>
    </citation>
    <scope>NUCLEOTIDE SEQUENCE [LARGE SCALE GENOMIC DNA]</scope>
    <source>
        <strain evidence="18">ATCC BAA-1237 / DSM 17374 / SPN1</strain>
    </source>
</reference>
<feature type="active site" evidence="15">
    <location>
        <position position="119"/>
    </location>
</feature>
<evidence type="ECO:0000256" key="10">
    <source>
        <dbReference type="ARBA" id="ARBA00022842"/>
    </source>
</evidence>
<keyword evidence="18" id="KW-1185">Reference proteome</keyword>
<dbReference type="AlphaFoldDB" id="F4GIK2"/>
<evidence type="ECO:0000256" key="6">
    <source>
        <dbReference type="ARBA" id="ARBA00022695"/>
    </source>
</evidence>
<comment type="function">
    <text evidence="15">Poorly processive, error-prone DNA polymerase involved in untargeted mutagenesis. Copies undamaged DNA at stalled replication forks, which arise in vivo from mismatched or misaligned primer ends. These misaligned primers can be extended by PolIV. Exhibits no 3'-5' exonuclease (proofreading) activity. May be involved in translesional synthesis, in conjunction with the beta clamp from PolIII.</text>
</comment>
<dbReference type="GO" id="GO:0003887">
    <property type="term" value="F:DNA-directed DNA polymerase activity"/>
    <property type="evidence" value="ECO:0007669"/>
    <property type="project" value="UniProtKB-UniRule"/>
</dbReference>
<dbReference type="Pfam" id="PF11799">
    <property type="entry name" value="IMS_C"/>
    <property type="match status" value="1"/>
</dbReference>
<dbReference type="Pfam" id="PF21999">
    <property type="entry name" value="IMS_HHH_1"/>
    <property type="match status" value="1"/>
</dbReference>
<evidence type="ECO:0000256" key="11">
    <source>
        <dbReference type="ARBA" id="ARBA00022932"/>
    </source>
</evidence>
<dbReference type="GO" id="GO:0006261">
    <property type="term" value="P:DNA-templated DNA replication"/>
    <property type="evidence" value="ECO:0007669"/>
    <property type="project" value="UniProtKB-UniRule"/>
</dbReference>
<dbReference type="InterPro" id="IPR050116">
    <property type="entry name" value="DNA_polymerase-Y"/>
</dbReference>
<keyword evidence="9 15" id="KW-0227">DNA damage</keyword>
<dbReference type="eggNOG" id="COG0389">
    <property type="taxonomic scope" value="Bacteria"/>
</dbReference>
<dbReference type="GO" id="GO:0005829">
    <property type="term" value="C:cytosol"/>
    <property type="evidence" value="ECO:0007669"/>
    <property type="project" value="TreeGrafter"/>
</dbReference>
<evidence type="ECO:0000313" key="17">
    <source>
        <dbReference type="EMBL" id="AEC02136.1"/>
    </source>
</evidence>
<dbReference type="InterPro" id="IPR001126">
    <property type="entry name" value="UmuC"/>
</dbReference>
<dbReference type="InterPro" id="IPR053848">
    <property type="entry name" value="IMS_HHH_1"/>
</dbReference>
<evidence type="ECO:0000259" key="16">
    <source>
        <dbReference type="PROSITE" id="PS50173"/>
    </source>
</evidence>
<name>F4GIK2_PARC1</name>
<evidence type="ECO:0000256" key="1">
    <source>
        <dbReference type="ARBA" id="ARBA00004496"/>
    </source>
</evidence>
<gene>
    <name evidence="15" type="primary">dinB</name>
    <name evidence="17" type="ordered locus">Spico_0912</name>
</gene>
<dbReference type="EMBL" id="CP002659">
    <property type="protein sequence ID" value="AEC02136.1"/>
    <property type="molecule type" value="Genomic_DNA"/>
</dbReference>
<feature type="domain" description="UmuC" evidence="16">
    <location>
        <begin position="20"/>
        <end position="200"/>
    </location>
</feature>
<dbReference type="RefSeq" id="WP_013739532.1">
    <property type="nucleotide sequence ID" value="NC_015436.1"/>
</dbReference>
<dbReference type="PROSITE" id="PS50173">
    <property type="entry name" value="UMUC"/>
    <property type="match status" value="1"/>
</dbReference>
<dbReference type="InterPro" id="IPR036775">
    <property type="entry name" value="DNA_pol_Y-fam_lit_finger_sf"/>
</dbReference>
<evidence type="ECO:0000256" key="15">
    <source>
        <dbReference type="HAMAP-Rule" id="MF_01113"/>
    </source>
</evidence>
<keyword evidence="12 15" id="KW-0238">DNA-binding</keyword>
<dbReference type="Pfam" id="PF00817">
    <property type="entry name" value="IMS"/>
    <property type="match status" value="1"/>
</dbReference>
<keyword evidence="4 15" id="KW-0963">Cytoplasm</keyword>
<dbReference type="InterPro" id="IPR043128">
    <property type="entry name" value="Rev_trsase/Diguanyl_cyclase"/>
</dbReference>
<dbReference type="Gene3D" id="3.30.1490.100">
    <property type="entry name" value="DNA polymerase, Y-family, little finger domain"/>
    <property type="match status" value="1"/>
</dbReference>
<dbReference type="GO" id="GO:0009432">
    <property type="term" value="P:SOS response"/>
    <property type="evidence" value="ECO:0007669"/>
    <property type="project" value="TreeGrafter"/>
</dbReference>
<dbReference type="InterPro" id="IPR017961">
    <property type="entry name" value="DNA_pol_Y-fam_little_finger"/>
</dbReference>
<evidence type="ECO:0000256" key="9">
    <source>
        <dbReference type="ARBA" id="ARBA00022763"/>
    </source>
</evidence>
<keyword evidence="11 15" id="KW-0239">DNA-directed DNA polymerase</keyword>
<keyword evidence="5 15" id="KW-0808">Transferase</keyword>
<keyword evidence="7 15" id="KW-0235">DNA replication</keyword>
<dbReference type="NCBIfam" id="NF002677">
    <property type="entry name" value="PRK02406.1"/>
    <property type="match status" value="1"/>
</dbReference>
<dbReference type="GO" id="GO:0003684">
    <property type="term" value="F:damaged DNA binding"/>
    <property type="evidence" value="ECO:0007669"/>
    <property type="project" value="InterPro"/>
</dbReference>
<protein>
    <recommendedName>
        <fullName evidence="15">DNA polymerase IV</fullName>
        <shortName evidence="15">Pol IV</shortName>
        <ecNumber evidence="15">2.7.7.7</ecNumber>
    </recommendedName>
</protein>
<dbReference type="STRING" id="760011.Spico_0912"/>
<dbReference type="InterPro" id="IPR043502">
    <property type="entry name" value="DNA/RNA_pol_sf"/>
</dbReference>
<dbReference type="GO" id="GO:0000287">
    <property type="term" value="F:magnesium ion binding"/>
    <property type="evidence" value="ECO:0007669"/>
    <property type="project" value="UniProtKB-UniRule"/>
</dbReference>
<proteinExistence type="inferred from homology"/>
<dbReference type="Gene3D" id="1.10.150.20">
    <property type="entry name" value="5' to 3' exonuclease, C-terminal subdomain"/>
    <property type="match status" value="1"/>
</dbReference>
<evidence type="ECO:0000256" key="5">
    <source>
        <dbReference type="ARBA" id="ARBA00022679"/>
    </source>
</evidence>
<dbReference type="Gene3D" id="3.30.70.270">
    <property type="match status" value="1"/>
</dbReference>
<feature type="site" description="Substrate discrimination" evidence="15">
    <location>
        <position position="29"/>
    </location>
</feature>
<accession>F4GIK2</accession>
<dbReference type="SUPFAM" id="SSF56672">
    <property type="entry name" value="DNA/RNA polymerases"/>
    <property type="match status" value="1"/>
</dbReference>
<dbReference type="SUPFAM" id="SSF100879">
    <property type="entry name" value="Lesion bypass DNA polymerase (Y-family), little finger domain"/>
    <property type="match status" value="1"/>
</dbReference>
<keyword evidence="3 15" id="KW-0515">Mutator protein</keyword>
<dbReference type="FunFam" id="3.40.1170.60:FF:000001">
    <property type="entry name" value="DNA polymerase IV"/>
    <property type="match status" value="1"/>
</dbReference>
<evidence type="ECO:0000256" key="13">
    <source>
        <dbReference type="ARBA" id="ARBA00023204"/>
    </source>
</evidence>
<evidence type="ECO:0000256" key="7">
    <source>
        <dbReference type="ARBA" id="ARBA00022705"/>
    </source>
</evidence>
<reference evidence="17 18" key="2">
    <citation type="journal article" date="2012" name="Stand. Genomic Sci.">
        <title>Complete genome sequence of the termite hindgut bacterium Spirochaeta coccoides type strain (SPN1(T)), reclassification in the genus Sphaerochaeta as Sphaerochaeta coccoides comb. nov. and emendations of the family Spirochaetaceae and the genus Sphaerochaeta.</title>
        <authorList>
            <person name="Abt B."/>
            <person name="Han C."/>
            <person name="Scheuner C."/>
            <person name="Lu M."/>
            <person name="Lapidus A."/>
            <person name="Nolan M."/>
            <person name="Lucas S."/>
            <person name="Hammon N."/>
            <person name="Deshpande S."/>
            <person name="Cheng J.F."/>
            <person name="Tapia R."/>
            <person name="Goodwin L.A."/>
            <person name="Pitluck S."/>
            <person name="Liolios K."/>
            <person name="Pagani I."/>
            <person name="Ivanova N."/>
            <person name="Mavromatis K."/>
            <person name="Mikhailova N."/>
            <person name="Huntemann M."/>
            <person name="Pati A."/>
            <person name="Chen A."/>
            <person name="Palaniappan K."/>
            <person name="Land M."/>
            <person name="Hauser L."/>
            <person name="Brambilla E.M."/>
            <person name="Rohde M."/>
            <person name="Spring S."/>
            <person name="Gronow S."/>
            <person name="Goker M."/>
            <person name="Woyke T."/>
            <person name="Bristow J."/>
            <person name="Eisen J.A."/>
            <person name="Markowitz V."/>
            <person name="Hugenholtz P."/>
            <person name="Kyrpides N.C."/>
            <person name="Klenk H.P."/>
            <person name="Detter J.C."/>
        </authorList>
    </citation>
    <scope>NUCLEOTIDE SEQUENCE [LARGE SCALE GENOMIC DNA]</scope>
    <source>
        <strain evidence="18">ATCC BAA-1237 / DSM 17374 / SPN1</strain>
    </source>
</reference>
<dbReference type="InterPro" id="IPR022880">
    <property type="entry name" value="DNApol_IV"/>
</dbReference>
<comment type="similarity">
    <text evidence="2 15">Belongs to the DNA polymerase type-Y family.</text>
</comment>
<dbReference type="PANTHER" id="PTHR11076:SF33">
    <property type="entry name" value="DNA POLYMERASE KAPPA"/>
    <property type="match status" value="1"/>
</dbReference>
<keyword evidence="10 15" id="KW-0460">Magnesium</keyword>
<evidence type="ECO:0000256" key="14">
    <source>
        <dbReference type="ARBA" id="ARBA00049244"/>
    </source>
</evidence>
<evidence type="ECO:0000256" key="4">
    <source>
        <dbReference type="ARBA" id="ARBA00022490"/>
    </source>
</evidence>
<dbReference type="HOGENOM" id="CLU_012348_1_2_12"/>
<dbReference type="GO" id="GO:0042276">
    <property type="term" value="P:error-prone translesion synthesis"/>
    <property type="evidence" value="ECO:0007669"/>
    <property type="project" value="TreeGrafter"/>
</dbReference>
<dbReference type="Proteomes" id="UP000007939">
    <property type="component" value="Chromosome"/>
</dbReference>
<evidence type="ECO:0000313" key="18">
    <source>
        <dbReference type="Proteomes" id="UP000007939"/>
    </source>
</evidence>